<evidence type="ECO:0000256" key="2">
    <source>
        <dbReference type="ARBA" id="ARBA00022485"/>
    </source>
</evidence>
<dbReference type="STRING" id="1619234.SAMN05421730_100771"/>
<dbReference type="OrthoDB" id="9798978at2"/>
<keyword evidence="3" id="KW-0479">Metal-binding</keyword>
<evidence type="ECO:0000313" key="9">
    <source>
        <dbReference type="Proteomes" id="UP000199315"/>
    </source>
</evidence>
<keyword evidence="6" id="KW-0456">Lyase</keyword>
<feature type="domain" description="Fe-S hydro-lyase tartrate dehydratase alpha-type catalytic" evidence="7">
    <location>
        <begin position="12"/>
        <end position="279"/>
    </location>
</feature>
<dbReference type="InterPro" id="IPR004646">
    <property type="entry name" value="Fe-S_hydro-lyase_TtdA-typ_cat"/>
</dbReference>
<dbReference type="Pfam" id="PF05681">
    <property type="entry name" value="Fumerase"/>
    <property type="match status" value="1"/>
</dbReference>
<dbReference type="NCBIfam" id="TIGR00722">
    <property type="entry name" value="ttdA_fumA_fumB"/>
    <property type="match status" value="1"/>
</dbReference>
<evidence type="ECO:0000256" key="6">
    <source>
        <dbReference type="ARBA" id="ARBA00023239"/>
    </source>
</evidence>
<keyword evidence="4" id="KW-0408">Iron</keyword>
<comment type="similarity">
    <text evidence="1">Belongs to the class-I fumarase family.</text>
</comment>
<organism evidence="8 9">
    <name type="scientific">Anaerobium acetethylicum</name>
    <dbReference type="NCBI Taxonomy" id="1619234"/>
    <lineage>
        <taxon>Bacteria</taxon>
        <taxon>Bacillati</taxon>
        <taxon>Bacillota</taxon>
        <taxon>Clostridia</taxon>
        <taxon>Lachnospirales</taxon>
        <taxon>Lachnospiraceae</taxon>
        <taxon>Anaerobium</taxon>
    </lineage>
</organism>
<dbReference type="RefSeq" id="WP_091232583.1">
    <property type="nucleotide sequence ID" value="NZ_FMKA01000007.1"/>
</dbReference>
<dbReference type="PANTHER" id="PTHR30389:SF17">
    <property type="entry name" value="L(+)-TARTRATE DEHYDRATASE SUBUNIT ALPHA-RELATED"/>
    <property type="match status" value="1"/>
</dbReference>
<evidence type="ECO:0000259" key="7">
    <source>
        <dbReference type="Pfam" id="PF05681"/>
    </source>
</evidence>
<accession>A0A1D3TST1</accession>
<evidence type="ECO:0000313" key="8">
    <source>
        <dbReference type="EMBL" id="SCP96964.1"/>
    </source>
</evidence>
<dbReference type="NCBIfam" id="NF004885">
    <property type="entry name" value="PRK06246.1"/>
    <property type="match status" value="1"/>
</dbReference>
<dbReference type="GO" id="GO:0016829">
    <property type="term" value="F:lyase activity"/>
    <property type="evidence" value="ECO:0007669"/>
    <property type="project" value="UniProtKB-KW"/>
</dbReference>
<protein>
    <submittedName>
        <fullName evidence="8">Fumarate hydratase subunit alpha</fullName>
    </submittedName>
</protein>
<reference evidence="8 9" key="1">
    <citation type="submission" date="2016-09" db="EMBL/GenBank/DDBJ databases">
        <authorList>
            <person name="Capua I."/>
            <person name="De Benedictis P."/>
            <person name="Joannis T."/>
            <person name="Lombin L.H."/>
            <person name="Cattoli G."/>
        </authorList>
    </citation>
    <scope>NUCLEOTIDE SEQUENCE [LARGE SCALE GENOMIC DNA]</scope>
    <source>
        <strain evidence="8 9">GluBS11</strain>
    </source>
</reference>
<dbReference type="GO" id="GO:0051539">
    <property type="term" value="F:4 iron, 4 sulfur cluster binding"/>
    <property type="evidence" value="ECO:0007669"/>
    <property type="project" value="UniProtKB-KW"/>
</dbReference>
<sequence>MTRNMDTSEVIEVIADLCKKACYELNDNLIDALKKAYTQEESPYGKDTLDLLIKNAEYAKQEQIACCHDTGTAVVIMEIGQEISWSGMPLVEAVYAGVRKGYEEGYLRKSMVRDPLDRVNTGDNTPCVFHPEIVPGDKVHITVMPKGGGSENMGAFTTLVPAVGEEGVKDFIMKTVEYAGGMTCPPIIVGVGVGGTMDKCAWLAKKALLRPIGERNPVPHYARMEEELLEKINDLGIGPLGMGGRTTALDVHIEYFPCHITALPVAVNLQCHASRHASAEI</sequence>
<evidence type="ECO:0000256" key="4">
    <source>
        <dbReference type="ARBA" id="ARBA00023004"/>
    </source>
</evidence>
<dbReference type="InterPro" id="IPR051208">
    <property type="entry name" value="Class-I_Fumarase/Tartrate_DH"/>
</dbReference>
<dbReference type="PANTHER" id="PTHR30389">
    <property type="entry name" value="FUMARATE HYDRATASE-RELATED"/>
    <property type="match status" value="1"/>
</dbReference>
<name>A0A1D3TST1_9FIRM</name>
<dbReference type="Proteomes" id="UP000199315">
    <property type="component" value="Unassembled WGS sequence"/>
</dbReference>
<keyword evidence="9" id="KW-1185">Reference proteome</keyword>
<dbReference type="AlphaFoldDB" id="A0A1D3TST1"/>
<dbReference type="EMBL" id="FMKA01000007">
    <property type="protein sequence ID" value="SCP96964.1"/>
    <property type="molecule type" value="Genomic_DNA"/>
</dbReference>
<evidence type="ECO:0000256" key="5">
    <source>
        <dbReference type="ARBA" id="ARBA00023014"/>
    </source>
</evidence>
<keyword evidence="2" id="KW-0004">4Fe-4S</keyword>
<evidence type="ECO:0000256" key="3">
    <source>
        <dbReference type="ARBA" id="ARBA00022723"/>
    </source>
</evidence>
<evidence type="ECO:0000256" key="1">
    <source>
        <dbReference type="ARBA" id="ARBA00008876"/>
    </source>
</evidence>
<keyword evidence="5" id="KW-0411">Iron-sulfur</keyword>
<gene>
    <name evidence="8" type="ORF">SAMN05421730_100771</name>
</gene>
<dbReference type="GO" id="GO:0046872">
    <property type="term" value="F:metal ion binding"/>
    <property type="evidence" value="ECO:0007669"/>
    <property type="project" value="UniProtKB-KW"/>
</dbReference>
<proteinExistence type="inferred from homology"/>